<dbReference type="AlphaFoldDB" id="D0WJJ5"/>
<dbReference type="eggNOG" id="ENOG5030RM3">
    <property type="taxonomic scope" value="Bacteria"/>
</dbReference>
<dbReference type="EMBL" id="ACUX02000019">
    <property type="protein sequence ID" value="EEZ60543.1"/>
    <property type="molecule type" value="Genomic_DNA"/>
</dbReference>
<sequence length="219" mass="25224">MKRSEETIGTYPMPPASAEWIRARLTERYTEEKAEEKFEKINRMYESFADQAPYIGGEKNPMSKNFYGALSAFAYYECMGRSLSPDEITDMCYGMMMTGRNGRKPLERFDLNNKLVQKLFYGLFGMRARKLNKHKADSSWNNAWGMRINPRGHEEGISIHLVGCPIADFAKENGYGELMPYFCETDKAVMEALGGTLYRDHTVADGFDECDYWIRNKGE</sequence>
<dbReference type="STRING" id="649764.HMPREF0762_02022"/>
<dbReference type="InterPro" id="IPR026002">
    <property type="entry name" value="ATC_hydrolase-like"/>
</dbReference>
<accession>D0WJJ5</accession>
<dbReference type="OrthoDB" id="1495276at2"/>
<evidence type="ECO:0008006" key="3">
    <source>
        <dbReference type="Google" id="ProtNLM"/>
    </source>
</evidence>
<evidence type="ECO:0000313" key="2">
    <source>
        <dbReference type="Proteomes" id="UP000006001"/>
    </source>
</evidence>
<comment type="caution">
    <text evidence="1">The sequence shown here is derived from an EMBL/GenBank/DDBJ whole genome shotgun (WGS) entry which is preliminary data.</text>
</comment>
<reference evidence="1" key="1">
    <citation type="submission" date="2009-10" db="EMBL/GenBank/DDBJ databases">
        <authorList>
            <person name="Weinstock G."/>
            <person name="Sodergren E."/>
            <person name="Clifton S."/>
            <person name="Fulton L."/>
            <person name="Fulton B."/>
            <person name="Courtney L."/>
            <person name="Fronick C."/>
            <person name="Harrison M."/>
            <person name="Strong C."/>
            <person name="Farmer C."/>
            <person name="Delahaunty K."/>
            <person name="Markovic C."/>
            <person name="Hall O."/>
            <person name="Minx P."/>
            <person name="Tomlinson C."/>
            <person name="Mitreva M."/>
            <person name="Nelson J."/>
            <person name="Hou S."/>
            <person name="Wollam A."/>
            <person name="Pepin K.H."/>
            <person name="Johnson M."/>
            <person name="Bhonagiri V."/>
            <person name="Nash W.E."/>
            <person name="Warren W."/>
            <person name="Chinwalla A."/>
            <person name="Mardis E.R."/>
            <person name="Wilson R.K."/>
        </authorList>
    </citation>
    <scope>NUCLEOTIDE SEQUENCE [LARGE SCALE GENOMIC DNA]</scope>
    <source>
        <strain evidence="1">ATCC 700122</strain>
    </source>
</reference>
<proteinExistence type="predicted"/>
<dbReference type="HOGENOM" id="CLU_103694_0_0_11"/>
<evidence type="ECO:0000313" key="1">
    <source>
        <dbReference type="EMBL" id="EEZ60543.1"/>
    </source>
</evidence>
<protein>
    <recommendedName>
        <fullName evidence="3">L-2-amino-thiazoline-4-carboxylic acid hydrolase</fullName>
    </recommendedName>
</protein>
<dbReference type="Proteomes" id="UP000006001">
    <property type="component" value="Unassembled WGS sequence"/>
</dbReference>
<name>D0WJJ5_SLAES</name>
<gene>
    <name evidence="1" type="ORF">HMPREF0762_02022</name>
</gene>
<dbReference type="Pfam" id="PF14196">
    <property type="entry name" value="ATC_hydrolase"/>
    <property type="match status" value="1"/>
</dbReference>
<organism evidence="1 2">
    <name type="scientific">Slackia exigua (strain ATCC 700122 / DSM 15923 / CIP 105133 / JCM 11022 / KCTC 5966 / S-7)</name>
    <dbReference type="NCBI Taxonomy" id="649764"/>
    <lineage>
        <taxon>Bacteria</taxon>
        <taxon>Bacillati</taxon>
        <taxon>Actinomycetota</taxon>
        <taxon>Coriobacteriia</taxon>
        <taxon>Eggerthellales</taxon>
        <taxon>Eggerthellaceae</taxon>
        <taxon>Slackia</taxon>
    </lineage>
</organism>
<keyword evidence="2" id="KW-1185">Reference proteome</keyword>